<evidence type="ECO:0000313" key="2">
    <source>
        <dbReference type="EMBL" id="KIM38064.1"/>
    </source>
</evidence>
<name>A0A0C3C199_HEBCY</name>
<dbReference type="Proteomes" id="UP000053424">
    <property type="component" value="Unassembled WGS sequence"/>
</dbReference>
<feature type="region of interest" description="Disordered" evidence="1">
    <location>
        <begin position="2329"/>
        <end position="2393"/>
    </location>
</feature>
<feature type="compositionally biased region" description="Low complexity" evidence="1">
    <location>
        <begin position="112"/>
        <end position="123"/>
    </location>
</feature>
<feature type="region of interest" description="Disordered" evidence="1">
    <location>
        <begin position="1049"/>
        <end position="1076"/>
    </location>
</feature>
<feature type="compositionally biased region" description="Basic residues" evidence="1">
    <location>
        <begin position="1141"/>
        <end position="1150"/>
    </location>
</feature>
<feature type="region of interest" description="Disordered" evidence="1">
    <location>
        <begin position="1022"/>
        <end position="1041"/>
    </location>
</feature>
<feature type="compositionally biased region" description="Basic and acidic residues" evidence="1">
    <location>
        <begin position="94"/>
        <end position="104"/>
    </location>
</feature>
<feature type="compositionally biased region" description="Polar residues" evidence="1">
    <location>
        <begin position="37"/>
        <end position="58"/>
    </location>
</feature>
<feature type="compositionally biased region" description="Polar residues" evidence="1">
    <location>
        <begin position="1793"/>
        <end position="1803"/>
    </location>
</feature>
<keyword evidence="3" id="KW-1185">Reference proteome</keyword>
<protein>
    <recommendedName>
        <fullName evidence="4">JmjC domain-containing protein</fullName>
    </recommendedName>
</protein>
<feature type="compositionally biased region" description="Polar residues" evidence="1">
    <location>
        <begin position="1052"/>
        <end position="1069"/>
    </location>
</feature>
<dbReference type="OrthoDB" id="3270451at2759"/>
<organism evidence="2 3">
    <name type="scientific">Hebeloma cylindrosporum</name>
    <dbReference type="NCBI Taxonomy" id="76867"/>
    <lineage>
        <taxon>Eukaryota</taxon>
        <taxon>Fungi</taxon>
        <taxon>Dikarya</taxon>
        <taxon>Basidiomycota</taxon>
        <taxon>Agaricomycotina</taxon>
        <taxon>Agaricomycetes</taxon>
        <taxon>Agaricomycetidae</taxon>
        <taxon>Agaricales</taxon>
        <taxon>Agaricineae</taxon>
        <taxon>Hymenogastraceae</taxon>
        <taxon>Hebeloma</taxon>
    </lineage>
</organism>
<evidence type="ECO:0000256" key="1">
    <source>
        <dbReference type="SAM" id="MobiDB-lite"/>
    </source>
</evidence>
<dbReference type="HOGENOM" id="CLU_225988_0_0_1"/>
<evidence type="ECO:0000313" key="3">
    <source>
        <dbReference type="Proteomes" id="UP000053424"/>
    </source>
</evidence>
<sequence length="3038" mass="338135">MPSKKNVKPKTVVSGDSSGESDFPEYIMPMVKMRTAAPSSSQATAGSIASPTGGQQNRRPPPGSPEFEGLPPVTIDELAPESGDSILHPPAEVQDSKRMRKPSEKAAYMADNSGSSLENNLGSPAPQKTSKGKGKALPIQPAKEMEDVSNSVPTTPIPSKAKAHPSGPAKRKHSSRSSSVEIISPSPQVKSSVDSPAKRLRLVPLSPVPPPCSPPLAVSDDILEDAIKESTPTIDDIEVEDAAEDVEDEVLRNIYAKLPKFQDCQLTPFASAGSSQWGGDTSLVAYSPLFEDLEDVQARNVANAVNFRGCGQFVNPTRDSITTVIKESARIVLASNRRPAVFITAGVVRLSRIFEPMVTSNDRVRAIQLYPFAYEYQRMLGFIGTAYGKNRFFGQVTPEVALSFQTRKETTSNNAITQSPKKPAKWFVKSKVAAPSTTPEIFPASKLFDEPVVIYDARKQRFRFSEKDFNKLSELPTFTTDPEPDSIAAVAYTVNAFSYSQQKAAPPTETALSFNILFAIILATAHTPERARYMNALWTNKVPNKGRLDGLCLGIVCETLANNTQIQTNAVWTPSETRILHLMDFHMEELANGTPTPFMDDSIGINPADLFIHSQDPANETLGDSLFPYDEYLNQPMGENMLPPEEHASSEDERSWMKPFWTQASVTIQLPPMRTLGRTHFAHSVDLYDRNVAKMSPTHAFIRSALRDVQCDRYAGKTSTEISSAEPKSVGTTGHASEVCSLFTAYRLVDIIYSLECSDISMTAPQHKRLPGNFGPFKGTKYFADWTLAAVGFQKGVDSRMAMAATQPAFETHSSRQLYALYNLHTIVKNNKPLFNLQLAATHIAFMLDHDSSGKVFNPDYIAVEWFMKLECKCVPDLPSSMAELEASNSMASVLPNEMVKHFHDFLSSLTVDQKFEHLRLPLQLAALISPIFLLLEVQIHKSDAFRQRYKLLLYAKCLGNERPESVVALEKVIWNALFRIACGADDVYGAARTIAAAIPDILESSVPKDWPLASFLLPPTVTDEPTQDVNPSAPPVPPAPMEVEVIDANTAPPSNNPASDAMQAQNLDPANAPASNDLALEPMQVEKGDHTNNPVLPIIPVPPNPTLSNTVPPNKPDIPSKRPSRNVAKRDYADIGSSGRPHKQKKAKRNPSQARPPRVAASRDLRLDVQSRGPLPIVFGSQYMKVDVIDLTNIESIGRQTLFHIIQAFNHSGECKPFHFEFLEPMDHLSFNLFMAEVSSRFIDGKPKHVIRPDKSRLAIIPKDKFDGLRTAVVHNQLRTHHIVIPDKGVDILPFNRHGLRQLDSLDAVVCIEDQTMARKGYEIVDPPNISRLVSGTMRQFIDHADSASDRKVLRIIRMPSETAPSHTAFSSDFVSWRETKSRVYCKEEDPSLIKVLRWNDIATTFSAQWWTLIPYGFGAFFDVRAGSIWIVIAGAPQGSSSNYFAQPGHFLPSFDRTKVINNLPIEPEAIVLTEGMRIILPPNSIYAVFTTENCIISGGYYLSIPNLPNTLYGIIHSFILGSAISDENAPRSALYVRRIIHYLHTSLVVHDRRSNEDEDDYHHLLTFQDLKNDAGEVVREAWHDLNAFFSLFALAIFINALDERTYMPFAQAASSLTPEDQQRQLEMDLNAIPHIERRHCCYVRGLAFDLVYWFFNHYELKGPTVETSDAYTDNIVPLISRLGVEMVRYKYKAHQSNILGVCKPSQFEKQVKMALFAFPGMEEQYKEIMAHEQQEDWKPNGSNAAIPMLFSFEGTSVMALDAPSLVHTPVDDYFQAGKNRADNKYFYATNGPSAHANSGHESQQETEEGVISGEEEPITTEGIGSESTTNAIECHTFFPTYNARMAYNDAGNSAPCSIINNAQLPPHPGDMDIDGMPIEQRFRHYSLVAAAYPWLNGIIMEPSFKDAFPKDHYGFRFAEALDQFDINLATMSHTHAFVKTALRDIHCDRFAGKTSAEIIPAESQTLRSTGHASDISSMLTGYRLVDIMYELEHPDNAPKAPQHQRLHVNFSSFKGTKQLADWTQVATNFHRGFTASTTLNSNSSAFTNYSSRQLHALYNLHTNMRNNKPLFNLQLAATHIAFMLDHDSGGKENHGNKDFQDVPDLPSSLPALEGFNSLVPDSNDILTEFNHFLGSLAVDQKFDYLRLPLQLAALISPIFLLMGVQIHKSEAYRQRYRLILYSKCLGNARPKSVACLEKVIWKALFDIACGKIDVYKAAEVISAAIPNVLSMVSSADKSWFYLANVSDKDQIHLASFSVIESSVPKHWPVASILTTAPPIEGVHGSTEHSPPTPGNPPHGDTAMEIDLPVPEAAVVASCLATSLPSHMEVDESHLSSPNGQNPSLRRSERQAKSTPTVNKAPPAVPLSAHKRKAAHSKRQKPTPFIAKSEDPRPHPLVFGSKYMEFNIIDLTQIEASINLIFVDQRSSPTLDLLSPDHEFQDVKESRTFVCYDALGKEYHHTAHFYRTNDCDSFMNLLSSVTTHYQNAKPKHVSDPDDSFLTIMNQTNFSKMSPSSVQIHLQKHVIVIPDTDLPAHPFGRHGIRDLNSLNIDVQIEDQSLLPSASTCLRTGSLQQFVDNAESKRGSKILRVIHAPSDSVQQMSFTTEYLAWRETRSLTYCKEENYSSISTLRWNDFSNTDAVQWWNLVPHGFGAFLDVRSGSQLIIVAAPASSPSSSFNPDDFATSEIFIPGFLPTRAIHPVFFHPEAILLTEGMRIILPPNTIYATLTLANCVVTGGYYLSSHTLSSSLYGLIHSFILGASVANPDDILPDDEYHHLLTFKDIHDESGAVVKRGMDDVKALFSLFAMAIFANVFDKRTYMPYIHSLQHPSAEEREQQKESDINSIPILERRHYCYTRGLAFDLLHWFFNHHRFWASTEPDGDDNGYISLLSPFTAALGRNMVEYKLEAEEHGHTGFCTAEDFQQQVEMALFAFNGMEEVYDDVQDFSSSFAHDFQDYNVTAHPSPQRYHEPIHDFFNFGKNVADSKYFSALEGQSFTEPRVKLSNIGITCRVIQINCAGSCLCHIHVVVTSESMDL</sequence>
<feature type="region of interest" description="Disordered" evidence="1">
    <location>
        <begin position="1088"/>
        <end position="1165"/>
    </location>
</feature>
<feature type="region of interest" description="Disordered" evidence="1">
    <location>
        <begin position="1793"/>
        <end position="1815"/>
    </location>
</feature>
<dbReference type="STRING" id="686832.A0A0C3C199"/>
<feature type="compositionally biased region" description="Acidic residues" evidence="1">
    <location>
        <begin position="1806"/>
        <end position="1815"/>
    </location>
</feature>
<feature type="compositionally biased region" description="Low complexity" evidence="1">
    <location>
        <begin position="176"/>
        <end position="187"/>
    </location>
</feature>
<feature type="region of interest" description="Disordered" evidence="1">
    <location>
        <begin position="1"/>
        <end position="196"/>
    </location>
</feature>
<proteinExistence type="predicted"/>
<gene>
    <name evidence="2" type="ORF">M413DRAFT_13028</name>
</gene>
<reference evidence="2 3" key="1">
    <citation type="submission" date="2014-04" db="EMBL/GenBank/DDBJ databases">
        <authorList>
            <consortium name="DOE Joint Genome Institute"/>
            <person name="Kuo A."/>
            <person name="Gay G."/>
            <person name="Dore J."/>
            <person name="Kohler A."/>
            <person name="Nagy L.G."/>
            <person name="Floudas D."/>
            <person name="Copeland A."/>
            <person name="Barry K.W."/>
            <person name="Cichocki N."/>
            <person name="Veneault-Fourrey C."/>
            <person name="LaButti K."/>
            <person name="Lindquist E.A."/>
            <person name="Lipzen A."/>
            <person name="Lundell T."/>
            <person name="Morin E."/>
            <person name="Murat C."/>
            <person name="Sun H."/>
            <person name="Tunlid A."/>
            <person name="Henrissat B."/>
            <person name="Grigoriev I.V."/>
            <person name="Hibbett D.S."/>
            <person name="Martin F."/>
            <person name="Nordberg H.P."/>
            <person name="Cantor M.N."/>
            <person name="Hua S.X."/>
        </authorList>
    </citation>
    <scope>NUCLEOTIDE SEQUENCE [LARGE SCALE GENOMIC DNA]</scope>
    <source>
        <strain evidence="3">h7</strain>
    </source>
</reference>
<dbReference type="EMBL" id="KN831793">
    <property type="protein sequence ID" value="KIM38064.1"/>
    <property type="molecule type" value="Genomic_DNA"/>
</dbReference>
<reference evidence="3" key="2">
    <citation type="submission" date="2015-01" db="EMBL/GenBank/DDBJ databases">
        <title>Evolutionary Origins and Diversification of the Mycorrhizal Mutualists.</title>
        <authorList>
            <consortium name="DOE Joint Genome Institute"/>
            <consortium name="Mycorrhizal Genomics Consortium"/>
            <person name="Kohler A."/>
            <person name="Kuo A."/>
            <person name="Nagy L.G."/>
            <person name="Floudas D."/>
            <person name="Copeland A."/>
            <person name="Barry K.W."/>
            <person name="Cichocki N."/>
            <person name="Veneault-Fourrey C."/>
            <person name="LaButti K."/>
            <person name="Lindquist E.A."/>
            <person name="Lipzen A."/>
            <person name="Lundell T."/>
            <person name="Morin E."/>
            <person name="Murat C."/>
            <person name="Riley R."/>
            <person name="Ohm R."/>
            <person name="Sun H."/>
            <person name="Tunlid A."/>
            <person name="Henrissat B."/>
            <person name="Grigoriev I.V."/>
            <person name="Hibbett D.S."/>
            <person name="Martin F."/>
        </authorList>
    </citation>
    <scope>NUCLEOTIDE SEQUENCE [LARGE SCALE GENOMIC DNA]</scope>
    <source>
        <strain evidence="3">h7</strain>
    </source>
</reference>
<accession>A0A0C3C199</accession>
<feature type="compositionally biased region" description="Polar residues" evidence="1">
    <location>
        <begin position="2336"/>
        <end position="2346"/>
    </location>
</feature>
<feature type="compositionally biased region" description="Basic residues" evidence="1">
    <location>
        <begin position="2370"/>
        <end position="2382"/>
    </location>
</feature>
<feature type="region of interest" description="Disordered" evidence="1">
    <location>
        <begin position="2280"/>
        <end position="2305"/>
    </location>
</feature>
<evidence type="ECO:0008006" key="4">
    <source>
        <dbReference type="Google" id="ProtNLM"/>
    </source>
</evidence>